<evidence type="ECO:0008006" key="3">
    <source>
        <dbReference type="Google" id="ProtNLM"/>
    </source>
</evidence>
<protein>
    <recommendedName>
        <fullName evidence="3">Lipocalin-like domain-containing protein</fullName>
    </recommendedName>
</protein>
<evidence type="ECO:0000313" key="2">
    <source>
        <dbReference type="Proteomes" id="UP000576082"/>
    </source>
</evidence>
<accession>A0A7X9P115</accession>
<gene>
    <name evidence="1" type="ORF">HHU12_03525</name>
</gene>
<dbReference type="RefSeq" id="WP_169655051.1">
    <property type="nucleotide sequence ID" value="NZ_JABANE010000006.1"/>
</dbReference>
<organism evidence="1 2">
    <name type="scientific">Flammeovirga aprica JL-4</name>
    <dbReference type="NCBI Taxonomy" id="694437"/>
    <lineage>
        <taxon>Bacteria</taxon>
        <taxon>Pseudomonadati</taxon>
        <taxon>Bacteroidota</taxon>
        <taxon>Cytophagia</taxon>
        <taxon>Cytophagales</taxon>
        <taxon>Flammeovirgaceae</taxon>
        <taxon>Flammeovirga</taxon>
    </lineage>
</organism>
<name>A0A7X9P115_9BACT</name>
<sequence>MMNFRLIEYSFLSIFIVIIASACQSVQSKEKFDDELLNHWYHLSEEDSQDTLVFVHHQELKAVRGGRIHFELFKDETMTWGEALSNDQPVVIKGNWKCDSNKNTLTFTLDNLTKHFLIISLKNNKLKLKQISS</sequence>
<proteinExistence type="predicted"/>
<dbReference type="PROSITE" id="PS51257">
    <property type="entry name" value="PROKAR_LIPOPROTEIN"/>
    <property type="match status" value="1"/>
</dbReference>
<dbReference type="AlphaFoldDB" id="A0A7X9P115"/>
<comment type="caution">
    <text evidence="1">The sequence shown here is derived from an EMBL/GenBank/DDBJ whole genome shotgun (WGS) entry which is preliminary data.</text>
</comment>
<dbReference type="EMBL" id="JABANE010000006">
    <property type="protein sequence ID" value="NME67027.1"/>
    <property type="molecule type" value="Genomic_DNA"/>
</dbReference>
<reference evidence="1 2" key="1">
    <citation type="submission" date="2020-04" db="EMBL/GenBank/DDBJ databases">
        <title>Flammeovirga sp. SR4, a novel species isolated from seawater.</title>
        <authorList>
            <person name="Wang X."/>
        </authorList>
    </citation>
    <scope>NUCLEOTIDE SEQUENCE [LARGE SCALE GENOMIC DNA]</scope>
    <source>
        <strain evidence="1 2">ATCC 23126</strain>
    </source>
</reference>
<dbReference type="Proteomes" id="UP000576082">
    <property type="component" value="Unassembled WGS sequence"/>
</dbReference>
<evidence type="ECO:0000313" key="1">
    <source>
        <dbReference type="EMBL" id="NME67027.1"/>
    </source>
</evidence>
<keyword evidence="2" id="KW-1185">Reference proteome</keyword>